<evidence type="ECO:0008006" key="8">
    <source>
        <dbReference type="Google" id="ProtNLM"/>
    </source>
</evidence>
<evidence type="ECO:0000313" key="6">
    <source>
        <dbReference type="EMBL" id="QCX37664.1"/>
    </source>
</evidence>
<sequence length="236" mass="26724">MKDEIKWGDFDKMRPTQIEEIKKDYPIAYLPWGAIEYHGRHNPTGLDTHKTAHLCSLLAKEVGGLVFPPISLAANLIKSYPGVDFPNHSIEFSEKLIQLICEEYFEQLAEQNFKIVVLLSGHAGEPHLQILRDVARDFNNKYPNKYFWALAEFDVIPDHLLVANHSALGETSLQLYFEPETVDLHSLPKDREISLEIDAVSGEDPRSSTAEHGELIVNSFIKNATEKLGGIIKNYI</sequence>
<comment type="similarity">
    <text evidence="5">Belongs to the creatininase superfamily.</text>
</comment>
<proteinExistence type="inferred from homology"/>
<dbReference type="GO" id="GO:0016811">
    <property type="term" value="F:hydrolase activity, acting on carbon-nitrogen (but not peptide) bonds, in linear amides"/>
    <property type="evidence" value="ECO:0007669"/>
    <property type="project" value="TreeGrafter"/>
</dbReference>
<evidence type="ECO:0000256" key="5">
    <source>
        <dbReference type="ARBA" id="ARBA00024029"/>
    </source>
</evidence>
<accession>A0A5B7TR20</accession>
<dbReference type="GO" id="GO:0009231">
    <property type="term" value="P:riboflavin biosynthetic process"/>
    <property type="evidence" value="ECO:0007669"/>
    <property type="project" value="TreeGrafter"/>
</dbReference>
<dbReference type="AlphaFoldDB" id="A0A5B7TR20"/>
<keyword evidence="4" id="KW-0862">Zinc</keyword>
<dbReference type="Pfam" id="PF02633">
    <property type="entry name" value="Creatininase"/>
    <property type="match status" value="1"/>
</dbReference>
<keyword evidence="2" id="KW-0479">Metal-binding</keyword>
<reference evidence="6 7" key="1">
    <citation type="submission" date="2019-05" db="EMBL/GenBank/DDBJ databases">
        <title>Algicella ahnfeltiae gen. nov., sp. nov., a novel marine bacterium of the family Flavobacteriaceae isolated from a red alga.</title>
        <authorList>
            <person name="Nedashkovskaya O.I."/>
            <person name="Kukhlevskiy A.D."/>
            <person name="Kim S.-G."/>
            <person name="Zhukova N.V."/>
            <person name="Mikhailov V.V."/>
        </authorList>
    </citation>
    <scope>NUCLEOTIDE SEQUENCE [LARGE SCALE GENOMIC DNA]</scope>
    <source>
        <strain evidence="6 7">10Alg115</strain>
    </source>
</reference>
<comment type="cofactor">
    <cofactor evidence="1">
        <name>Zn(2+)</name>
        <dbReference type="ChEBI" id="CHEBI:29105"/>
    </cofactor>
</comment>
<dbReference type="PANTHER" id="PTHR35005">
    <property type="entry name" value="3-DEHYDRO-SCYLLO-INOSOSE HYDROLASE"/>
    <property type="match status" value="1"/>
</dbReference>
<dbReference type="KEGG" id="fbe:FF125_04155"/>
<dbReference type="SUPFAM" id="SSF102215">
    <property type="entry name" value="Creatininase"/>
    <property type="match status" value="1"/>
</dbReference>
<evidence type="ECO:0000313" key="7">
    <source>
        <dbReference type="Proteomes" id="UP000306229"/>
    </source>
</evidence>
<dbReference type="OrthoDB" id="9801445at2"/>
<gene>
    <name evidence="6" type="ORF">FF125_04155</name>
</gene>
<dbReference type="InterPro" id="IPR024087">
    <property type="entry name" value="Creatininase-like_sf"/>
</dbReference>
<dbReference type="Proteomes" id="UP000306229">
    <property type="component" value="Chromosome"/>
</dbReference>
<evidence type="ECO:0000256" key="3">
    <source>
        <dbReference type="ARBA" id="ARBA00022801"/>
    </source>
</evidence>
<protein>
    <recommendedName>
        <fullName evidence="8">Creatininase family protein</fullName>
    </recommendedName>
</protein>
<name>A0A5B7TR20_9FLAO</name>
<dbReference type="Gene3D" id="3.40.50.10310">
    <property type="entry name" value="Creatininase"/>
    <property type="match status" value="1"/>
</dbReference>
<dbReference type="PANTHER" id="PTHR35005:SF1">
    <property type="entry name" value="2-AMINO-5-FORMYLAMINO-6-RIBOSYLAMINOPYRIMIDIN-4(3H)-ONE 5'-MONOPHOSPHATE DEFORMYLASE"/>
    <property type="match status" value="1"/>
</dbReference>
<keyword evidence="7" id="KW-1185">Reference proteome</keyword>
<dbReference type="InterPro" id="IPR003785">
    <property type="entry name" value="Creatininase/forma_Hydrolase"/>
</dbReference>
<evidence type="ECO:0000256" key="1">
    <source>
        <dbReference type="ARBA" id="ARBA00001947"/>
    </source>
</evidence>
<evidence type="ECO:0000256" key="4">
    <source>
        <dbReference type="ARBA" id="ARBA00022833"/>
    </source>
</evidence>
<organism evidence="6 7">
    <name type="scientific">Aureibaculum algae</name>
    <dbReference type="NCBI Taxonomy" id="2584122"/>
    <lineage>
        <taxon>Bacteria</taxon>
        <taxon>Pseudomonadati</taxon>
        <taxon>Bacteroidota</taxon>
        <taxon>Flavobacteriia</taxon>
        <taxon>Flavobacteriales</taxon>
        <taxon>Flavobacteriaceae</taxon>
        <taxon>Aureibaculum</taxon>
    </lineage>
</organism>
<dbReference type="RefSeq" id="WP_138948594.1">
    <property type="nucleotide sequence ID" value="NZ_CP040749.1"/>
</dbReference>
<evidence type="ECO:0000256" key="2">
    <source>
        <dbReference type="ARBA" id="ARBA00022723"/>
    </source>
</evidence>
<dbReference type="EMBL" id="CP040749">
    <property type="protein sequence ID" value="QCX37664.1"/>
    <property type="molecule type" value="Genomic_DNA"/>
</dbReference>
<dbReference type="GO" id="GO:0046872">
    <property type="term" value="F:metal ion binding"/>
    <property type="evidence" value="ECO:0007669"/>
    <property type="project" value="UniProtKB-KW"/>
</dbReference>
<keyword evidence="3" id="KW-0378">Hydrolase</keyword>